<dbReference type="InterPro" id="IPR045812">
    <property type="entry name" value="DAHL"/>
</dbReference>
<dbReference type="RefSeq" id="WP_013459083.1">
    <property type="nucleotide sequence ID" value="NC_014762.1"/>
</dbReference>
<dbReference type="OrthoDB" id="9790732at2"/>
<dbReference type="InterPro" id="IPR000160">
    <property type="entry name" value="GGDEF_dom"/>
</dbReference>
<dbReference type="Gene3D" id="3.30.70.270">
    <property type="match status" value="1"/>
</dbReference>
<dbReference type="CDD" id="cd01949">
    <property type="entry name" value="GGDEF"/>
    <property type="match status" value="1"/>
</dbReference>
<dbReference type="AlphaFoldDB" id="E4TXX3"/>
<dbReference type="PANTHER" id="PTHR33121:SF79">
    <property type="entry name" value="CYCLIC DI-GMP PHOSPHODIESTERASE PDED-RELATED"/>
    <property type="match status" value="1"/>
</dbReference>
<dbReference type="InterPro" id="IPR029787">
    <property type="entry name" value="Nucleotide_cyclase"/>
</dbReference>
<reference evidence="4 5" key="1">
    <citation type="journal article" date="2012" name="Stand. Genomic Sci.">
        <title>Complete genome sequence of the sulfur compounds oxidizing chemolithoautotroph Sulfuricurvum kujiense type strain (YK-1(T)).</title>
        <authorList>
            <person name="Han C."/>
            <person name="Kotsyurbenko O."/>
            <person name="Chertkov O."/>
            <person name="Held B."/>
            <person name="Lapidus A."/>
            <person name="Nolan M."/>
            <person name="Lucas S."/>
            <person name="Hammon N."/>
            <person name="Deshpande S."/>
            <person name="Cheng J.F."/>
            <person name="Tapia R."/>
            <person name="Goodwin L.A."/>
            <person name="Pitluck S."/>
            <person name="Liolios K."/>
            <person name="Pagani I."/>
            <person name="Ivanova N."/>
            <person name="Mavromatis K."/>
            <person name="Mikhailova N."/>
            <person name="Pati A."/>
            <person name="Chen A."/>
            <person name="Palaniappan K."/>
            <person name="Land M."/>
            <person name="Hauser L."/>
            <person name="Chang Y.J."/>
            <person name="Jeffries C.D."/>
            <person name="Brambilla E.M."/>
            <person name="Rohde M."/>
            <person name="Spring S."/>
            <person name="Sikorski J."/>
            <person name="Goker M."/>
            <person name="Woyke T."/>
            <person name="Bristow J."/>
            <person name="Eisen J.A."/>
            <person name="Markowitz V."/>
            <person name="Hugenholtz P."/>
            <person name="Kyrpides N.C."/>
            <person name="Klenk H.P."/>
            <person name="Detter J.C."/>
        </authorList>
    </citation>
    <scope>NUCLEOTIDE SEQUENCE [LARGE SCALE GENOMIC DNA]</scope>
    <source>
        <strain evidence="5">ATCC BAA-921 / DSM 16994 / JCM 11577 / YK-1</strain>
    </source>
</reference>
<dbReference type="Pfam" id="PF00563">
    <property type="entry name" value="EAL"/>
    <property type="match status" value="1"/>
</dbReference>
<name>E4TXX3_SULKY</name>
<dbReference type="NCBIfam" id="TIGR00254">
    <property type="entry name" value="GGDEF"/>
    <property type="match status" value="1"/>
</dbReference>
<evidence type="ECO:0000313" key="4">
    <source>
        <dbReference type="EMBL" id="ADR32886.1"/>
    </source>
</evidence>
<evidence type="ECO:0000259" key="3">
    <source>
        <dbReference type="PROSITE" id="PS50887"/>
    </source>
</evidence>
<evidence type="ECO:0000256" key="1">
    <source>
        <dbReference type="SAM" id="Phobius"/>
    </source>
</evidence>
<dbReference type="STRING" id="709032.Sulku_0219"/>
<keyword evidence="1" id="KW-0812">Transmembrane</keyword>
<dbReference type="GO" id="GO:0071111">
    <property type="term" value="F:cyclic-guanylate-specific phosphodiesterase activity"/>
    <property type="evidence" value="ECO:0007669"/>
    <property type="project" value="InterPro"/>
</dbReference>
<feature type="domain" description="GGDEF" evidence="3">
    <location>
        <begin position="302"/>
        <end position="437"/>
    </location>
</feature>
<keyword evidence="1" id="KW-1133">Transmembrane helix</keyword>
<accession>E4TXX3</accession>
<keyword evidence="5" id="KW-1185">Reference proteome</keyword>
<protein>
    <submittedName>
        <fullName evidence="4">Diguanylate cyclase/phosphodiesterase</fullName>
    </submittedName>
</protein>
<dbReference type="eggNOG" id="COG2199">
    <property type="taxonomic scope" value="Bacteria"/>
</dbReference>
<keyword evidence="1" id="KW-0472">Membrane</keyword>
<dbReference type="SMART" id="SM00052">
    <property type="entry name" value="EAL"/>
    <property type="match status" value="1"/>
</dbReference>
<dbReference type="PROSITE" id="PS50883">
    <property type="entry name" value="EAL"/>
    <property type="match status" value="1"/>
</dbReference>
<dbReference type="KEGG" id="sku:Sulku_0219"/>
<dbReference type="EMBL" id="CP002355">
    <property type="protein sequence ID" value="ADR32886.1"/>
    <property type="molecule type" value="Genomic_DNA"/>
</dbReference>
<dbReference type="InterPro" id="IPR035919">
    <property type="entry name" value="EAL_sf"/>
</dbReference>
<sequence>MKLSHKLALTAVLGGSALISLFLFKTFSHDYFTDRNKLGLNFKAIETAQNQLDNQILNNAFFLYTNQDGINDKINHVHKELDILLRNPHIIQEHPNTYAALQKYRAQFNHKVNAIYDFQTTNIVIKNTTAALLASQQHLFEHDETTPQGQEVLYEINRLAGSILLAKNALDSELITSLRPKIAALEHYRFVNPKNEELTQRMISHFKVIEQYFPQFVKVTEQIKDPALSATLSEAETAFYRESDAELRFVSYFSYLLVTLFIISIGIIAIFLVQSEREARIDPLTRLRNRKAYEEDLKRKGEKAALILININKFKHYNDFYGVKEGDRLLIETAHHIQNIPFAGYNPSYYRLGADDFGILFELFDYNDLHAISKTFLKTFSERPILIDNEPRTPSISISASKFSPLLETADMALKNKTHTNPTVYHQGLNLHQIIADNVTKARELKDALAENRIVPYFQPIISLSTRSVTKHEVLARIIMKDDQARSIYPYLHIAKESNLYPQLTRAIVTQSFAIIAEHEGDFSINVSIDDIGNKETVALLEQLLEQYESIGKRIIFELLESEAIEEYNEIVEFIVKMRRYGCRIAIDDFGSGYSNFSRILNLAIDIIKIDGSLIRNLDTDDKAITIVQTIVNFTKNSSIKTVAEFVHNEAIADIVEKLEIDSAQGFYFYEPARHPVTVGQP</sequence>
<dbReference type="CDD" id="cd01948">
    <property type="entry name" value="EAL"/>
    <property type="match status" value="1"/>
</dbReference>
<proteinExistence type="predicted"/>
<dbReference type="InterPro" id="IPR001633">
    <property type="entry name" value="EAL_dom"/>
</dbReference>
<dbReference type="SUPFAM" id="SSF141868">
    <property type="entry name" value="EAL domain-like"/>
    <property type="match status" value="1"/>
</dbReference>
<dbReference type="InterPro" id="IPR050706">
    <property type="entry name" value="Cyclic-di-GMP_PDE-like"/>
</dbReference>
<dbReference type="InterPro" id="IPR043128">
    <property type="entry name" value="Rev_trsase/Diguanyl_cyclase"/>
</dbReference>
<dbReference type="SUPFAM" id="SSF55073">
    <property type="entry name" value="Nucleotide cyclase"/>
    <property type="match status" value="1"/>
</dbReference>
<organism evidence="4 5">
    <name type="scientific">Sulfuricurvum kujiense (strain ATCC BAA-921 / DSM 16994 / JCM 11577 / YK-1)</name>
    <dbReference type="NCBI Taxonomy" id="709032"/>
    <lineage>
        <taxon>Bacteria</taxon>
        <taxon>Pseudomonadati</taxon>
        <taxon>Campylobacterota</taxon>
        <taxon>Epsilonproteobacteria</taxon>
        <taxon>Campylobacterales</taxon>
        <taxon>Sulfurimonadaceae</taxon>
        <taxon>Sulfuricurvum</taxon>
    </lineage>
</organism>
<feature type="domain" description="EAL" evidence="2">
    <location>
        <begin position="438"/>
        <end position="682"/>
    </location>
</feature>
<dbReference type="HOGENOM" id="CLU_000445_70_46_7"/>
<dbReference type="Gene3D" id="3.20.20.450">
    <property type="entry name" value="EAL domain"/>
    <property type="match status" value="1"/>
</dbReference>
<dbReference type="PROSITE" id="PS50887">
    <property type="entry name" value="GGDEF"/>
    <property type="match status" value="1"/>
</dbReference>
<feature type="transmembrane region" description="Helical" evidence="1">
    <location>
        <begin position="252"/>
        <end position="273"/>
    </location>
</feature>
<gene>
    <name evidence="4" type="ordered locus">Sulku_0219</name>
</gene>
<dbReference type="eggNOG" id="COG2200">
    <property type="taxonomic scope" value="Bacteria"/>
</dbReference>
<dbReference type="PANTHER" id="PTHR33121">
    <property type="entry name" value="CYCLIC DI-GMP PHOSPHODIESTERASE PDEF"/>
    <property type="match status" value="1"/>
</dbReference>
<dbReference type="Proteomes" id="UP000008721">
    <property type="component" value="Chromosome"/>
</dbReference>
<dbReference type="Pfam" id="PF00990">
    <property type="entry name" value="GGDEF"/>
    <property type="match status" value="1"/>
</dbReference>
<dbReference type="SMART" id="SM00267">
    <property type="entry name" value="GGDEF"/>
    <property type="match status" value="1"/>
</dbReference>
<evidence type="ECO:0000313" key="5">
    <source>
        <dbReference type="Proteomes" id="UP000008721"/>
    </source>
</evidence>
<evidence type="ECO:0000259" key="2">
    <source>
        <dbReference type="PROSITE" id="PS50883"/>
    </source>
</evidence>
<dbReference type="Pfam" id="PF19443">
    <property type="entry name" value="DAHL"/>
    <property type="match status" value="1"/>
</dbReference>